<evidence type="ECO:0000256" key="1">
    <source>
        <dbReference type="SAM" id="SignalP"/>
    </source>
</evidence>
<dbReference type="InterPro" id="IPR008964">
    <property type="entry name" value="Invasin/intimin_cell_adhesion"/>
</dbReference>
<sequence>MKKIIKAILAAAMMLSVIALNVPEAVPKVSAKVFGDYSYTILEDGTAEITNYGGGEQNLTIPETLDGITVSSIGYGAFAECKSIETLVVPDTVKTIQTYAFSHCSNLKEVTLPETMNRIGQSTFKGCISLTEINLPTNITAIPSEMLADCRSLTEITIPETVTSLGDGSFSGCVSITAITMPENLFSIGSSAFRGCSNLEEIQFSEKLTTIGNSAFSDCFMLQSIDFPSTLRQIGQSAFLNCISLKSVKIPESITNLGYSVFSGCSGLTEVILPPNLEAIPDSAFSACSSLEEIEIPDSVTSLGVSAFAACVNLKSLDLPKGLESLGSGAFSSCNSLITVEIPSGIKEIPDELFRYCENLRYVVIPSSVVKIGSNVFANCPMLESVTFPTSIPRKDFGSTIFFNDSKVVLNVFENSGAWSYAINNNLKYHLLDEMINFDVDTLDLQVGDTRELKVIRKNYAIASNDSLTWTSSQPDVAVVEKGVITAKGAGTTAITAKTSAGETATCTVTVNDELKPITSITLSETDLTMNIGNQKALKATIAPVDTTDNKKIMWESNNPEVAVVSATGNVMAKGIGTAEIKAVADNGVYAVCKVTVNSPITNVKMNQTQLKLEMGSSQQLRAMIEPVNTTDDTTLTWKSSKPSIADVDQEGNVTAISEGYSIITVYAVNGKSASCRVEVTKKVNIPITDVTLSESELALAEGDTAELTATITPAETTDDKTLTWTSDNNAVATVDNGVITAVAPGQAKITVTTSNNISASCVVTVTAREVPIISVELDQTQATLKAGKTLTLHATINPQDTTQSKALTWSSSDDKVATVKDGVVTAVAGGDAQITVTTVNGKTAVCQIHVFEVSLDALNDSIERADAVDPQMYTASSYEAMQKVLNEAKTVAADEDATQDQIDAIQQKLEQALSALVERCDEESLSRLRTLVQEGEALRPSYSEEEFAGMDAALSKANAVLALDPEEITKKEASDSITQIEEEMSALKGIDAMKDVRSAIEEGQNILNGDLSDYDPQSVESLREAVRAAQEVMESGTQDTEVLLNASASVRLAISNLKPVEKEVDKTLLELFYQAVKDTAPDSYSEESWLDFVSALEQAQRVLADPEATQVAVEQANEALINAYSNLKPAVNYSALDFEIKLAKDMLAASDEYYSWDMEELEEVLTQAETIRKGASQDEVDQMVKTMRQLRLSIRKKAV</sequence>
<accession>A0ABT7UDQ1</accession>
<dbReference type="InterPro" id="IPR026906">
    <property type="entry name" value="LRR_5"/>
</dbReference>
<gene>
    <name evidence="3" type="ORF">QUV96_08810</name>
</gene>
<dbReference type="Gene3D" id="3.80.10.10">
    <property type="entry name" value="Ribonuclease Inhibitor"/>
    <property type="match status" value="3"/>
</dbReference>
<proteinExistence type="predicted"/>
<protein>
    <submittedName>
        <fullName evidence="3">Leucine-rich repeat protein</fullName>
    </submittedName>
</protein>
<dbReference type="SUPFAM" id="SSF52058">
    <property type="entry name" value="L domain-like"/>
    <property type="match status" value="1"/>
</dbReference>
<dbReference type="InterPro" id="IPR003343">
    <property type="entry name" value="Big_2"/>
</dbReference>
<comment type="caution">
    <text evidence="3">The sequence shown here is derived from an EMBL/GenBank/DDBJ whole genome shotgun (WGS) entry which is preliminary data.</text>
</comment>
<dbReference type="Gene3D" id="1.20.1270.90">
    <property type="entry name" value="AF1782-like"/>
    <property type="match status" value="1"/>
</dbReference>
<dbReference type="Pfam" id="PF07554">
    <property type="entry name" value="FIVAR"/>
    <property type="match status" value="3"/>
</dbReference>
<dbReference type="Gene3D" id="1.20.1270.70">
    <property type="entry name" value="Designed single chain three-helix bundle"/>
    <property type="match status" value="1"/>
</dbReference>
<evidence type="ECO:0000259" key="2">
    <source>
        <dbReference type="PROSITE" id="PS50835"/>
    </source>
</evidence>
<dbReference type="PANTHER" id="PTHR45661:SF3">
    <property type="entry name" value="IG-LIKE DOMAIN-CONTAINING PROTEIN"/>
    <property type="match status" value="1"/>
</dbReference>
<dbReference type="EMBL" id="JAUDCG010000041">
    <property type="protein sequence ID" value="MDM8157737.1"/>
    <property type="molecule type" value="Genomic_DNA"/>
</dbReference>
<reference evidence="4" key="2">
    <citation type="submission" date="2023-06" db="EMBL/GenBank/DDBJ databases">
        <title>Identification and characterization of horizontal gene transfer across gut microbiota members of farm animals based on homology search.</title>
        <authorList>
            <person name="Zeman M."/>
            <person name="Kubasova T."/>
            <person name="Jahodarova E."/>
            <person name="Nykrynova M."/>
            <person name="Rychlik I."/>
        </authorList>
    </citation>
    <scope>NUCLEOTIDE SEQUENCE [LARGE SCALE GENOMIC DNA]</scope>
    <source>
        <strain evidence="4">ET39</strain>
    </source>
</reference>
<feature type="chain" id="PRO_5046548743" evidence="1">
    <location>
        <begin position="22"/>
        <end position="1200"/>
    </location>
</feature>
<feature type="signal peptide" evidence="1">
    <location>
        <begin position="1"/>
        <end position="21"/>
    </location>
</feature>
<keyword evidence="4" id="KW-1185">Reference proteome</keyword>
<feature type="domain" description="Ig-like" evidence="2">
    <location>
        <begin position="687"/>
        <end position="772"/>
    </location>
</feature>
<reference evidence="3 4" key="3">
    <citation type="submission" date="2023-06" db="EMBL/GenBank/DDBJ databases">
        <authorList>
            <person name="Zeman M."/>
            <person name="Kubasova T."/>
            <person name="Jahodarova E."/>
            <person name="Nykrynova M."/>
            <person name="Rychlik I."/>
        </authorList>
    </citation>
    <scope>NUCLEOTIDE SEQUENCE [LARGE SCALE GENOMIC DNA]</scope>
    <source>
        <strain evidence="3 4">ET39</strain>
    </source>
</reference>
<dbReference type="PANTHER" id="PTHR45661">
    <property type="entry name" value="SURFACE ANTIGEN"/>
    <property type="match status" value="1"/>
</dbReference>
<dbReference type="PROSITE" id="PS50835">
    <property type="entry name" value="IG_LIKE"/>
    <property type="match status" value="1"/>
</dbReference>
<organism evidence="3 4">
    <name type="scientific">Amedibacillus dolichus</name>
    <dbReference type="NCBI Taxonomy" id="31971"/>
    <lineage>
        <taxon>Bacteria</taxon>
        <taxon>Bacillati</taxon>
        <taxon>Bacillota</taxon>
        <taxon>Erysipelotrichia</taxon>
        <taxon>Erysipelotrichales</taxon>
        <taxon>Erysipelotrichaceae</taxon>
        <taxon>Amedibacillus</taxon>
    </lineage>
</organism>
<evidence type="ECO:0000313" key="3">
    <source>
        <dbReference type="EMBL" id="MDM8157737.1"/>
    </source>
</evidence>
<dbReference type="RefSeq" id="WP_289608181.1">
    <property type="nucleotide sequence ID" value="NZ_JAUDCG010000041.1"/>
</dbReference>
<dbReference type="Pfam" id="PF02368">
    <property type="entry name" value="Big_2"/>
    <property type="match status" value="4"/>
</dbReference>
<dbReference type="SUPFAM" id="SSF49373">
    <property type="entry name" value="Invasin/intimin cell-adhesion fragments"/>
    <property type="match status" value="5"/>
</dbReference>
<dbReference type="InterPro" id="IPR053139">
    <property type="entry name" value="Surface_bspA-like"/>
</dbReference>
<reference evidence="3 4" key="1">
    <citation type="submission" date="2023-06" db="EMBL/GenBank/DDBJ databases">
        <title>Identification and characterization of horizontal gene transfer across gut microbiota members of farm animals based on homology search.</title>
        <authorList>
            <person name="Schwarzerova J."/>
            <person name="Nykrynova M."/>
            <person name="Jureckova K."/>
            <person name="Cejkova D."/>
            <person name="Rychlik I."/>
        </authorList>
    </citation>
    <scope>NUCLEOTIDE SEQUENCE [LARGE SCALE GENOMIC DNA]</scope>
    <source>
        <strain evidence="3 4">ET39</strain>
    </source>
</reference>
<dbReference type="Pfam" id="PF13306">
    <property type="entry name" value="LRR_5"/>
    <property type="match status" value="2"/>
</dbReference>
<evidence type="ECO:0000313" key="4">
    <source>
        <dbReference type="Proteomes" id="UP001529340"/>
    </source>
</evidence>
<dbReference type="SMART" id="SM00635">
    <property type="entry name" value="BID_2"/>
    <property type="match status" value="5"/>
</dbReference>
<dbReference type="InterPro" id="IPR032675">
    <property type="entry name" value="LRR_dom_sf"/>
</dbReference>
<name>A0ABT7UDQ1_9FIRM</name>
<keyword evidence="1" id="KW-0732">Signal</keyword>
<dbReference type="InterPro" id="IPR007110">
    <property type="entry name" value="Ig-like_dom"/>
</dbReference>
<dbReference type="Proteomes" id="UP001529340">
    <property type="component" value="Unassembled WGS sequence"/>
</dbReference>
<dbReference type="Gene3D" id="2.60.40.1080">
    <property type="match status" value="5"/>
</dbReference>